<dbReference type="SUPFAM" id="SSF74924">
    <property type="entry name" value="Cap-Gly domain"/>
    <property type="match status" value="1"/>
</dbReference>
<keyword evidence="2" id="KW-1185">Reference proteome</keyword>
<dbReference type="Gene3D" id="3.10.20.90">
    <property type="entry name" value="Phosphatidylinositol 3-kinase Catalytic Subunit, Chain A, domain 1"/>
    <property type="match status" value="1"/>
</dbReference>
<evidence type="ECO:0000259" key="1">
    <source>
        <dbReference type="Pfam" id="PF14560"/>
    </source>
</evidence>
<dbReference type="Pfam" id="PF14560">
    <property type="entry name" value="Ubiquitin_2"/>
    <property type="match status" value="2"/>
</dbReference>
<dbReference type="InterPro" id="IPR036859">
    <property type="entry name" value="CAP-Gly_dom_sf"/>
</dbReference>
<dbReference type="InterPro" id="IPR029071">
    <property type="entry name" value="Ubiquitin-like_domsf"/>
</dbReference>
<dbReference type="Proteomes" id="UP000887565">
    <property type="component" value="Unplaced"/>
</dbReference>
<proteinExistence type="predicted"/>
<feature type="domain" description="Ubiquitin-like" evidence="1">
    <location>
        <begin position="55"/>
        <end position="125"/>
    </location>
</feature>
<dbReference type="InterPro" id="IPR000626">
    <property type="entry name" value="Ubiquitin-like_dom"/>
</dbReference>
<organism evidence="2 3">
    <name type="scientific">Romanomermis culicivorax</name>
    <name type="common">Nematode worm</name>
    <dbReference type="NCBI Taxonomy" id="13658"/>
    <lineage>
        <taxon>Eukaryota</taxon>
        <taxon>Metazoa</taxon>
        <taxon>Ecdysozoa</taxon>
        <taxon>Nematoda</taxon>
        <taxon>Enoplea</taxon>
        <taxon>Dorylaimia</taxon>
        <taxon>Mermithida</taxon>
        <taxon>Mermithoidea</taxon>
        <taxon>Mermithidae</taxon>
        <taxon>Romanomermis</taxon>
    </lineage>
</organism>
<feature type="domain" description="Ubiquitin-like" evidence="1">
    <location>
        <begin position="6"/>
        <end position="34"/>
    </location>
</feature>
<dbReference type="WBParaSite" id="nRc.2.0.1.t45197-RA">
    <property type="protein sequence ID" value="nRc.2.0.1.t45197-RA"/>
    <property type="gene ID" value="nRc.2.0.1.g45197"/>
</dbReference>
<sequence length="223" mass="25643">MADTDYVKLKVTNSSNALFSERRFAKNVSIGELKLLAEEILKIRSHSKVLWSLFLKISNKIDIDSFPQEKLELITGILSTDMQLEIRPPETNEIVVTKIQRLTNDSVPLNSYDICDDCILHVIDSVDNIAQSSDQVQKYLMSDEAYERRTDTVRHFKKQLQLGRFDPSRGESPNVMSQKEYGFKIGDRCQVELEGQMPKRGTIMYFGKIFLCSLEVKKLNMQP</sequence>
<evidence type="ECO:0000313" key="2">
    <source>
        <dbReference type="Proteomes" id="UP000887565"/>
    </source>
</evidence>
<name>A0A915L3W7_ROMCU</name>
<protein>
    <submittedName>
        <fullName evidence="3">Ubiquitin-like domain-containing protein</fullName>
    </submittedName>
</protein>
<reference evidence="3" key="1">
    <citation type="submission" date="2022-11" db="UniProtKB">
        <authorList>
            <consortium name="WormBaseParasite"/>
        </authorList>
    </citation>
    <scope>IDENTIFICATION</scope>
</reference>
<evidence type="ECO:0000313" key="3">
    <source>
        <dbReference type="WBParaSite" id="nRc.2.0.1.t45197-RA"/>
    </source>
</evidence>
<dbReference type="AlphaFoldDB" id="A0A915L3W7"/>
<dbReference type="SUPFAM" id="SSF54236">
    <property type="entry name" value="Ubiquitin-like"/>
    <property type="match status" value="1"/>
</dbReference>
<accession>A0A915L3W7</accession>